<dbReference type="AlphaFoldDB" id="A0A1S1VA74"/>
<dbReference type="Proteomes" id="UP000180254">
    <property type="component" value="Unassembled WGS sequence"/>
</dbReference>
<evidence type="ECO:0000313" key="8">
    <source>
        <dbReference type="Proteomes" id="UP000180254"/>
    </source>
</evidence>
<evidence type="ECO:0008006" key="9">
    <source>
        <dbReference type="Google" id="ProtNLM"/>
    </source>
</evidence>
<keyword evidence="5 6" id="KW-0472">Membrane</keyword>
<keyword evidence="4 6" id="KW-1133">Transmembrane helix</keyword>
<protein>
    <recommendedName>
        <fullName evidence="9">Fusaric acid resistance protein family protein</fullName>
    </recommendedName>
</protein>
<keyword evidence="8" id="KW-1185">Reference proteome</keyword>
<feature type="transmembrane region" description="Helical" evidence="6">
    <location>
        <begin position="54"/>
        <end position="72"/>
    </location>
</feature>
<dbReference type="PANTHER" id="PTHR30509">
    <property type="entry name" value="P-HYDROXYBENZOIC ACID EFFLUX PUMP SUBUNIT-RELATED"/>
    <property type="match status" value="1"/>
</dbReference>
<feature type="transmembrane region" description="Helical" evidence="6">
    <location>
        <begin position="79"/>
        <end position="96"/>
    </location>
</feature>
<organism evidence="7 8">
    <name type="scientific">Andreesenia angusta</name>
    <dbReference type="NCBI Taxonomy" id="39480"/>
    <lineage>
        <taxon>Bacteria</taxon>
        <taxon>Bacillati</taxon>
        <taxon>Bacillota</taxon>
        <taxon>Tissierellia</taxon>
        <taxon>Tissierellales</taxon>
        <taxon>Gottschalkiaceae</taxon>
        <taxon>Andreesenia</taxon>
    </lineage>
</organism>
<comment type="caution">
    <text evidence="7">The sequence shown here is derived from an EMBL/GenBank/DDBJ whole genome shotgun (WGS) entry which is preliminary data.</text>
</comment>
<evidence type="ECO:0000256" key="1">
    <source>
        <dbReference type="ARBA" id="ARBA00004651"/>
    </source>
</evidence>
<sequence>MRSLPPIGMRIIKSAIAVAISAVFMEYVVRDTPFFACIGAVVSMERTMEKSFEAALMRNLGTFIGGVFGMLVSFLTENVAIQALGVIPVIYIINLLKKHPSIIPGCIVFFAVVYLNDANTGWIYGLRRITETFMGSIIGLGVNNLIKSPREDMEI</sequence>
<evidence type="ECO:0000313" key="7">
    <source>
        <dbReference type="EMBL" id="OHW63511.1"/>
    </source>
</evidence>
<dbReference type="GO" id="GO:0005886">
    <property type="term" value="C:plasma membrane"/>
    <property type="evidence" value="ECO:0007669"/>
    <property type="project" value="UniProtKB-SubCell"/>
</dbReference>
<dbReference type="PANTHER" id="PTHR30509:SF9">
    <property type="entry name" value="MULTIDRUG RESISTANCE PROTEIN MDTO"/>
    <property type="match status" value="1"/>
</dbReference>
<keyword evidence="3 6" id="KW-0812">Transmembrane</keyword>
<evidence type="ECO:0000256" key="5">
    <source>
        <dbReference type="ARBA" id="ARBA00023136"/>
    </source>
</evidence>
<evidence type="ECO:0000256" key="4">
    <source>
        <dbReference type="ARBA" id="ARBA00022989"/>
    </source>
</evidence>
<name>A0A1S1VA74_9FIRM</name>
<keyword evidence="2" id="KW-1003">Cell membrane</keyword>
<gene>
    <name evidence="7" type="ORF">EUAN_03750</name>
</gene>
<accession>A0A1S1VA74</accession>
<comment type="subcellular location">
    <subcellularLocation>
        <location evidence="1">Cell membrane</location>
        <topology evidence="1">Multi-pass membrane protein</topology>
    </subcellularLocation>
</comment>
<dbReference type="EMBL" id="MKIE01000001">
    <property type="protein sequence ID" value="OHW63511.1"/>
    <property type="molecule type" value="Genomic_DNA"/>
</dbReference>
<dbReference type="STRING" id="39480.EUAN_03750"/>
<reference evidence="7 8" key="1">
    <citation type="submission" date="2016-09" db="EMBL/GenBank/DDBJ databases">
        <title>Genome sequence of Eubacterium angustum.</title>
        <authorList>
            <person name="Poehlein A."/>
            <person name="Daniel R."/>
        </authorList>
    </citation>
    <scope>NUCLEOTIDE SEQUENCE [LARGE SCALE GENOMIC DNA]</scope>
    <source>
        <strain evidence="7 8">DSM 1989</strain>
    </source>
</reference>
<evidence type="ECO:0000256" key="3">
    <source>
        <dbReference type="ARBA" id="ARBA00022692"/>
    </source>
</evidence>
<evidence type="ECO:0000256" key="2">
    <source>
        <dbReference type="ARBA" id="ARBA00022475"/>
    </source>
</evidence>
<dbReference type="InterPro" id="IPR010343">
    <property type="entry name" value="ArAE_1"/>
</dbReference>
<evidence type="ECO:0000256" key="6">
    <source>
        <dbReference type="SAM" id="Phobius"/>
    </source>
</evidence>
<proteinExistence type="predicted"/>
<feature type="transmembrane region" description="Helical" evidence="6">
    <location>
        <begin position="102"/>
        <end position="124"/>
    </location>
</feature>
<dbReference type="Pfam" id="PF06081">
    <property type="entry name" value="ArAE_1"/>
    <property type="match status" value="1"/>
</dbReference>